<feature type="transmembrane region" description="Helical" evidence="16">
    <location>
        <begin position="220"/>
        <end position="239"/>
    </location>
</feature>
<feature type="transmembrane region" description="Helical" evidence="16">
    <location>
        <begin position="246"/>
        <end position="268"/>
    </location>
</feature>
<keyword evidence="5" id="KW-0597">Phosphoprotein</keyword>
<keyword evidence="6" id="KW-0808">Transferase</keyword>
<keyword evidence="11 16" id="KW-1133">Transmembrane helix</keyword>
<feature type="transmembrane region" description="Helical" evidence="16">
    <location>
        <begin position="122"/>
        <end position="146"/>
    </location>
</feature>
<feature type="transmembrane region" description="Helical" evidence="16">
    <location>
        <begin position="89"/>
        <end position="110"/>
    </location>
</feature>
<dbReference type="Pfam" id="PF05231">
    <property type="entry name" value="MASE1"/>
    <property type="match status" value="1"/>
</dbReference>
<evidence type="ECO:0000256" key="8">
    <source>
        <dbReference type="ARBA" id="ARBA00022741"/>
    </source>
</evidence>
<feature type="region of interest" description="Disordered" evidence="15">
    <location>
        <begin position="559"/>
        <end position="604"/>
    </location>
</feature>
<evidence type="ECO:0000256" key="5">
    <source>
        <dbReference type="ARBA" id="ARBA00022553"/>
    </source>
</evidence>
<evidence type="ECO:0000256" key="6">
    <source>
        <dbReference type="ARBA" id="ARBA00022679"/>
    </source>
</evidence>
<dbReference type="RefSeq" id="WP_198316395.1">
    <property type="nucleotide sequence ID" value="NZ_CP022098.1"/>
</dbReference>
<organism evidence="18 19">
    <name type="scientific">Cystobacter fuscus</name>
    <dbReference type="NCBI Taxonomy" id="43"/>
    <lineage>
        <taxon>Bacteria</taxon>
        <taxon>Pseudomonadati</taxon>
        <taxon>Myxococcota</taxon>
        <taxon>Myxococcia</taxon>
        <taxon>Myxococcales</taxon>
        <taxon>Cystobacterineae</taxon>
        <taxon>Archangiaceae</taxon>
        <taxon>Cystobacter</taxon>
    </lineage>
</organism>
<evidence type="ECO:0000256" key="12">
    <source>
        <dbReference type="ARBA" id="ARBA00023012"/>
    </source>
</evidence>
<keyword evidence="10" id="KW-0067">ATP-binding</keyword>
<dbReference type="AlphaFoldDB" id="A0A250JKP1"/>
<evidence type="ECO:0000256" key="11">
    <source>
        <dbReference type="ARBA" id="ARBA00022989"/>
    </source>
</evidence>
<dbReference type="PANTHER" id="PTHR43065:SF10">
    <property type="entry name" value="PEROXIDE STRESS-ACTIVATED HISTIDINE KINASE MAK3"/>
    <property type="match status" value="1"/>
</dbReference>
<dbReference type="KEGG" id="cfus:CYFUS_009675"/>
<evidence type="ECO:0000256" key="10">
    <source>
        <dbReference type="ARBA" id="ARBA00022840"/>
    </source>
</evidence>
<dbReference type="Proteomes" id="UP000217257">
    <property type="component" value="Chromosome"/>
</dbReference>
<dbReference type="GO" id="GO:0005524">
    <property type="term" value="F:ATP binding"/>
    <property type="evidence" value="ECO:0007669"/>
    <property type="project" value="UniProtKB-KW"/>
</dbReference>
<dbReference type="PROSITE" id="PS50109">
    <property type="entry name" value="HIS_KIN"/>
    <property type="match status" value="1"/>
</dbReference>
<dbReference type="EMBL" id="CP022098">
    <property type="protein sequence ID" value="ATB44188.1"/>
    <property type="molecule type" value="Genomic_DNA"/>
</dbReference>
<keyword evidence="13 16" id="KW-0472">Membrane</keyword>
<dbReference type="PANTHER" id="PTHR43065">
    <property type="entry name" value="SENSOR HISTIDINE KINASE"/>
    <property type="match status" value="1"/>
</dbReference>
<dbReference type="InterPro" id="IPR003661">
    <property type="entry name" value="HisK_dim/P_dom"/>
</dbReference>
<comment type="catalytic activity">
    <reaction evidence="1">
        <text>ATP + protein L-histidine = ADP + protein N-phospho-L-histidine.</text>
        <dbReference type="EC" id="2.7.13.3"/>
    </reaction>
</comment>
<dbReference type="GO" id="GO:0005886">
    <property type="term" value="C:plasma membrane"/>
    <property type="evidence" value="ECO:0007669"/>
    <property type="project" value="UniProtKB-SubCell"/>
</dbReference>
<evidence type="ECO:0000256" key="14">
    <source>
        <dbReference type="SAM" id="Coils"/>
    </source>
</evidence>
<dbReference type="CDD" id="cd00082">
    <property type="entry name" value="HisKA"/>
    <property type="match status" value="1"/>
</dbReference>
<dbReference type="SMART" id="SM00388">
    <property type="entry name" value="HisKA"/>
    <property type="match status" value="1"/>
</dbReference>
<dbReference type="Pfam" id="PF00512">
    <property type="entry name" value="HisKA"/>
    <property type="match status" value="1"/>
</dbReference>
<evidence type="ECO:0000256" key="2">
    <source>
        <dbReference type="ARBA" id="ARBA00004651"/>
    </source>
</evidence>
<feature type="transmembrane region" description="Helical" evidence="16">
    <location>
        <begin position="40"/>
        <end position="58"/>
    </location>
</feature>
<dbReference type="InterPro" id="IPR003594">
    <property type="entry name" value="HATPase_dom"/>
</dbReference>
<keyword evidence="14" id="KW-0175">Coiled coil</keyword>
<evidence type="ECO:0000256" key="4">
    <source>
        <dbReference type="ARBA" id="ARBA00022475"/>
    </source>
</evidence>
<evidence type="ECO:0000259" key="17">
    <source>
        <dbReference type="PROSITE" id="PS50109"/>
    </source>
</evidence>
<feature type="domain" description="Histidine kinase" evidence="17">
    <location>
        <begin position="347"/>
        <end position="562"/>
    </location>
</feature>
<dbReference type="InterPro" id="IPR007895">
    <property type="entry name" value="MASE1"/>
</dbReference>
<protein>
    <recommendedName>
        <fullName evidence="3">histidine kinase</fullName>
        <ecNumber evidence="3">2.7.13.3</ecNumber>
    </recommendedName>
</protein>
<feature type="transmembrane region" description="Helical" evidence="16">
    <location>
        <begin position="161"/>
        <end position="183"/>
    </location>
</feature>
<dbReference type="Pfam" id="PF02518">
    <property type="entry name" value="HATPase_c"/>
    <property type="match status" value="1"/>
</dbReference>
<feature type="transmembrane region" description="Helical" evidence="16">
    <location>
        <begin position="195"/>
        <end position="214"/>
    </location>
</feature>
<dbReference type="Gene3D" id="3.30.565.10">
    <property type="entry name" value="Histidine kinase-like ATPase, C-terminal domain"/>
    <property type="match status" value="1"/>
</dbReference>
<dbReference type="CDD" id="cd00075">
    <property type="entry name" value="HATPase"/>
    <property type="match status" value="1"/>
</dbReference>
<evidence type="ECO:0000256" key="3">
    <source>
        <dbReference type="ARBA" id="ARBA00012438"/>
    </source>
</evidence>
<evidence type="ECO:0000256" key="9">
    <source>
        <dbReference type="ARBA" id="ARBA00022777"/>
    </source>
</evidence>
<dbReference type="InterPro" id="IPR036890">
    <property type="entry name" value="HATPase_C_sf"/>
</dbReference>
<evidence type="ECO:0000256" key="7">
    <source>
        <dbReference type="ARBA" id="ARBA00022692"/>
    </source>
</evidence>
<feature type="compositionally biased region" description="Polar residues" evidence="15">
    <location>
        <begin position="559"/>
        <end position="573"/>
    </location>
</feature>
<dbReference type="SUPFAM" id="SSF55874">
    <property type="entry name" value="ATPase domain of HSP90 chaperone/DNA topoisomerase II/histidine kinase"/>
    <property type="match status" value="1"/>
</dbReference>
<accession>A0A250JKP1</accession>
<dbReference type="SUPFAM" id="SSF47384">
    <property type="entry name" value="Homodimeric domain of signal transducing histidine kinase"/>
    <property type="match status" value="1"/>
</dbReference>
<evidence type="ECO:0000256" key="16">
    <source>
        <dbReference type="SAM" id="Phobius"/>
    </source>
</evidence>
<keyword evidence="4" id="KW-1003">Cell membrane</keyword>
<dbReference type="InterPro" id="IPR036097">
    <property type="entry name" value="HisK_dim/P_sf"/>
</dbReference>
<dbReference type="InterPro" id="IPR005467">
    <property type="entry name" value="His_kinase_dom"/>
</dbReference>
<evidence type="ECO:0000313" key="18">
    <source>
        <dbReference type="EMBL" id="ATB44188.1"/>
    </source>
</evidence>
<dbReference type="PRINTS" id="PR00344">
    <property type="entry name" value="BCTRLSENSOR"/>
</dbReference>
<dbReference type="InterPro" id="IPR004358">
    <property type="entry name" value="Sig_transdc_His_kin-like_C"/>
</dbReference>
<feature type="transmembrane region" description="Helical" evidence="16">
    <location>
        <begin position="65"/>
        <end position="83"/>
    </location>
</feature>
<keyword evidence="9 18" id="KW-0418">Kinase</keyword>
<feature type="coiled-coil region" evidence="14">
    <location>
        <begin position="297"/>
        <end position="331"/>
    </location>
</feature>
<gene>
    <name evidence="18" type="ORF">CYFUS_009675</name>
</gene>
<keyword evidence="12" id="KW-0902">Two-component regulatory system</keyword>
<dbReference type="GO" id="GO:0000155">
    <property type="term" value="F:phosphorelay sensor kinase activity"/>
    <property type="evidence" value="ECO:0007669"/>
    <property type="project" value="InterPro"/>
</dbReference>
<keyword evidence="7 16" id="KW-0812">Transmembrane</keyword>
<keyword evidence="8" id="KW-0547">Nucleotide-binding</keyword>
<dbReference type="SMART" id="SM00387">
    <property type="entry name" value="HATPase_c"/>
    <property type="match status" value="1"/>
</dbReference>
<evidence type="ECO:0000256" key="15">
    <source>
        <dbReference type="SAM" id="MobiDB-lite"/>
    </source>
</evidence>
<evidence type="ECO:0000313" key="19">
    <source>
        <dbReference type="Proteomes" id="UP000217257"/>
    </source>
</evidence>
<proteinExistence type="predicted"/>
<evidence type="ECO:0000256" key="13">
    <source>
        <dbReference type="ARBA" id="ARBA00023136"/>
    </source>
</evidence>
<name>A0A250JKP1_9BACT</name>
<evidence type="ECO:0000256" key="1">
    <source>
        <dbReference type="ARBA" id="ARBA00000085"/>
    </source>
</evidence>
<reference evidence="18 19" key="1">
    <citation type="submission" date="2017-06" db="EMBL/GenBank/DDBJ databases">
        <title>Sequencing and comparative analysis of myxobacterial genomes.</title>
        <authorList>
            <person name="Rupp O."/>
            <person name="Goesmann A."/>
            <person name="Sogaard-Andersen L."/>
        </authorList>
    </citation>
    <scope>NUCLEOTIDE SEQUENCE [LARGE SCALE GENOMIC DNA]</scope>
    <source>
        <strain evidence="18 19">DSM 52655</strain>
    </source>
</reference>
<dbReference type="Gene3D" id="1.10.287.130">
    <property type="match status" value="1"/>
</dbReference>
<dbReference type="EC" id="2.7.13.3" evidence="3"/>
<feature type="transmembrane region" description="Helical" evidence="16">
    <location>
        <begin position="280"/>
        <end position="301"/>
    </location>
</feature>
<sequence length="604" mass="65047">MPKPKHIVQTWSPLGSGAAFVLLYGLGTWLGMGLSPQDEQLSAIWPPSGVLLTALLLARWRHWPVLLLLAVVVGPFTSMPGHWPNTRTLLMSACNGLEVFVGAFLLRRYAGLNPSLERVRDVLALLAVALVSPVLNATPGVTLLALHGKIAWEQWWAQWRVFWVGDAMGLLLVTPLLLTWGQLDQVFWSRPRAREFAVLLLGLVSTLHLGFHWIPHGISPHHPITYTAFPFILWAALRFEARGTSLALLALAAVSILHTITGSGPFVLEAHGAASSRASLIYLQSFLAVIGASGLLLAAAVSELRRAREKSERLNAELRASLEELAATQRELVHRERMAAVGELSASVAHEVRNPLGVIANAVAALTRSAQPDANSTTWQLLGAMGEEVGRLDLLITGLVDFARPLEPQLLFQPLGPVVEGALESALSAEPRPSTLQVTRAMDPSLPDIPLDAQLLHRALHNLFLNALQAMPQGGSLRVEMSHQVKPPGLPHALVSITDTGPGIRPEVMQRLFDPFFTTKALGTGLGLPIVRGIVEAHRGQVEVNSTLGQGTTITLRLPLSSTSRGFTTTRLPSQKENDVPAQPGAGPPPQKGMLSSSPPPPPL</sequence>
<comment type="subcellular location">
    <subcellularLocation>
        <location evidence="2">Cell membrane</location>
        <topology evidence="2">Multi-pass membrane protein</topology>
    </subcellularLocation>
</comment>
<feature type="transmembrane region" description="Helical" evidence="16">
    <location>
        <begin position="12"/>
        <end position="34"/>
    </location>
</feature>